<protein>
    <submittedName>
        <fullName evidence="1">UPF0378 protein KIAA0100like</fullName>
    </submittedName>
</protein>
<dbReference type="AlphaFoldDB" id="A0A7T8GVH7"/>
<dbReference type="Proteomes" id="UP000595437">
    <property type="component" value="Chromosome 10"/>
</dbReference>
<evidence type="ECO:0000313" key="2">
    <source>
        <dbReference type="EMBL" id="QQP41226.1"/>
    </source>
</evidence>
<gene>
    <name evidence="2" type="ORF">FKW44_015525</name>
    <name evidence="1" type="ORF">FKW44_019209</name>
</gene>
<name>A0A7T8GVH7_CALRO</name>
<dbReference type="InterPro" id="IPR045167">
    <property type="entry name" value="Hobbit"/>
</dbReference>
<dbReference type="EMBL" id="CP045902">
    <property type="protein sequence ID" value="QQP38594.1"/>
    <property type="molecule type" value="Genomic_DNA"/>
</dbReference>
<dbReference type="PANTHER" id="PTHR15678:SF6">
    <property type="entry name" value="BRIDGE-LIKE LIPID TRANSFER PROTEIN FAMILY MEMBER 2"/>
    <property type="match status" value="1"/>
</dbReference>
<keyword evidence="3" id="KW-1185">Reference proteome</keyword>
<organism evidence="1 3">
    <name type="scientific">Caligus rogercresseyi</name>
    <name type="common">Sea louse</name>
    <dbReference type="NCBI Taxonomy" id="217165"/>
    <lineage>
        <taxon>Eukaryota</taxon>
        <taxon>Metazoa</taxon>
        <taxon>Ecdysozoa</taxon>
        <taxon>Arthropoda</taxon>
        <taxon>Crustacea</taxon>
        <taxon>Multicrustacea</taxon>
        <taxon>Hexanauplia</taxon>
        <taxon>Copepoda</taxon>
        <taxon>Siphonostomatoida</taxon>
        <taxon>Caligidae</taxon>
        <taxon>Caligus</taxon>
    </lineage>
</organism>
<dbReference type="PANTHER" id="PTHR15678">
    <property type="entry name" value="ANTIGEN MLAA-22-RELATED"/>
    <property type="match status" value="1"/>
</dbReference>
<dbReference type="Pfam" id="PF10344">
    <property type="entry name" value="Hobbit"/>
    <property type="match status" value="1"/>
</dbReference>
<evidence type="ECO:0000313" key="1">
    <source>
        <dbReference type="EMBL" id="QQP38594.1"/>
    </source>
</evidence>
<sequence>MEAMLASSQSDTYHRRWNIKFLNSQMLLKGIETEGHVILSASKAEIVQNFHIPVWWDRTLLSKKSWSGCLESMQCFATVSPNEEGGGSKLKEDQISWLTQSIIEEREVPVRVVSELVGSGQSVGGVISKIVGSKDEQLQRIVS</sequence>
<accession>A0A7T8GVH7</accession>
<reference evidence="3" key="1">
    <citation type="submission" date="2021-01" db="EMBL/GenBank/DDBJ databases">
        <title>Caligus Genome Assembly.</title>
        <authorList>
            <person name="Gallardo-Escarate C."/>
        </authorList>
    </citation>
    <scope>NUCLEOTIDE SEQUENCE [LARGE SCALE GENOMIC DNA]</scope>
</reference>
<dbReference type="OrthoDB" id="1562405at2759"/>
<dbReference type="EMBL" id="CP045899">
    <property type="protein sequence ID" value="QQP41226.1"/>
    <property type="molecule type" value="Genomic_DNA"/>
</dbReference>
<evidence type="ECO:0000313" key="3">
    <source>
        <dbReference type="Proteomes" id="UP000595437"/>
    </source>
</evidence>
<reference evidence="1" key="2">
    <citation type="journal article" name="Sci. Data">
        <title>Chromosome-scale genome assembly of the sea louse Caligus rogercresseyi by SMRT sequencing and Hi-C analysis.</title>
        <authorList>
            <person name="Gallardo-Escarate C."/>
            <person name="Valenzuela-Munoz V."/>
            <person name="Nunez-Acuna G."/>
            <person name="Valenzuela-Miranda D."/>
            <person name="Goncalves A.T."/>
            <person name="Escobar-Sepulveda H."/>
            <person name="Liachko I."/>
            <person name="Nelson B."/>
            <person name="Roberts S."/>
            <person name="Warren W."/>
        </authorList>
    </citation>
    <scope>NUCLEOTIDE SEQUENCE</scope>
    <source>
        <tissue evidence="1">Whole tissue</tissue>
    </source>
</reference>
<dbReference type="Proteomes" id="UP000595437">
    <property type="component" value="Chromosome 13"/>
</dbReference>
<proteinExistence type="predicted"/>
<feature type="non-terminal residue" evidence="1">
    <location>
        <position position="143"/>
    </location>
</feature>